<evidence type="ECO:0000256" key="7">
    <source>
        <dbReference type="RuleBase" id="RU369079"/>
    </source>
</evidence>
<protein>
    <submittedName>
        <fullName evidence="10">C4-dicarboxylate ABC transporter</fullName>
    </submittedName>
</protein>
<keyword evidence="2" id="KW-1003">Cell membrane</keyword>
<feature type="transmembrane region" description="Helical" evidence="8">
    <location>
        <begin position="184"/>
        <end position="207"/>
    </location>
</feature>
<feature type="transmembrane region" description="Helical" evidence="8">
    <location>
        <begin position="388"/>
        <end position="413"/>
    </location>
</feature>
<comment type="subcellular location">
    <subcellularLocation>
        <location evidence="1 7">Cell inner membrane</location>
        <topology evidence="1 7">Multi-pass membrane protein</topology>
    </subcellularLocation>
</comment>
<evidence type="ECO:0000256" key="5">
    <source>
        <dbReference type="ARBA" id="ARBA00022989"/>
    </source>
</evidence>
<evidence type="ECO:0000256" key="4">
    <source>
        <dbReference type="ARBA" id="ARBA00022692"/>
    </source>
</evidence>
<keyword evidence="4 8" id="KW-0812">Transmembrane</keyword>
<feature type="transmembrane region" description="Helical" evidence="8">
    <location>
        <begin position="105"/>
        <end position="133"/>
    </location>
</feature>
<feature type="transmembrane region" description="Helical" evidence="8">
    <location>
        <begin position="145"/>
        <end position="172"/>
    </location>
</feature>
<dbReference type="RefSeq" id="WP_079446262.1">
    <property type="nucleotide sequence ID" value="NZ_MWPQ01000026.1"/>
</dbReference>
<comment type="caution">
    <text evidence="10">The sequence shown here is derived from an EMBL/GenBank/DDBJ whole genome shotgun (WGS) entry which is preliminary data.</text>
</comment>
<dbReference type="GO" id="GO:0005886">
    <property type="term" value="C:plasma membrane"/>
    <property type="evidence" value="ECO:0007669"/>
    <property type="project" value="UniProtKB-SubCell"/>
</dbReference>
<gene>
    <name evidence="10" type="ORF">B2M20_06535</name>
</gene>
<dbReference type="PANTHER" id="PTHR33362">
    <property type="entry name" value="SIALIC ACID TRAP TRANSPORTER PERMEASE PROTEIN SIAT-RELATED"/>
    <property type="match status" value="1"/>
</dbReference>
<feature type="transmembrane region" description="Helical" evidence="8">
    <location>
        <begin position="227"/>
        <end position="247"/>
    </location>
</feature>
<keyword evidence="7" id="KW-0813">Transport</keyword>
<keyword evidence="5 8" id="KW-1133">Transmembrane helix</keyword>
<evidence type="ECO:0000313" key="10">
    <source>
        <dbReference type="EMBL" id="OPH83565.1"/>
    </source>
</evidence>
<dbReference type="Pfam" id="PF06808">
    <property type="entry name" value="DctM"/>
    <property type="match status" value="1"/>
</dbReference>
<name>A0A1V4I0C9_NITVU</name>
<dbReference type="InterPro" id="IPR010656">
    <property type="entry name" value="DctM"/>
</dbReference>
<dbReference type="GO" id="GO:0022857">
    <property type="term" value="F:transmembrane transporter activity"/>
    <property type="evidence" value="ECO:0007669"/>
    <property type="project" value="UniProtKB-UniRule"/>
</dbReference>
<feature type="transmembrane region" description="Helical" evidence="8">
    <location>
        <begin position="285"/>
        <end position="303"/>
    </location>
</feature>
<dbReference type="Proteomes" id="UP000189940">
    <property type="component" value="Unassembled WGS sequence"/>
</dbReference>
<feature type="transmembrane region" description="Helical" evidence="8">
    <location>
        <begin position="434"/>
        <end position="454"/>
    </location>
</feature>
<proteinExistence type="predicted"/>
<organism evidence="10 11">
    <name type="scientific">Nitrobacter vulgaris</name>
    <dbReference type="NCBI Taxonomy" id="29421"/>
    <lineage>
        <taxon>Bacteria</taxon>
        <taxon>Pseudomonadati</taxon>
        <taxon>Pseudomonadota</taxon>
        <taxon>Alphaproteobacteria</taxon>
        <taxon>Hyphomicrobiales</taxon>
        <taxon>Nitrobacteraceae</taxon>
        <taxon>Nitrobacter</taxon>
    </lineage>
</organism>
<dbReference type="AlphaFoldDB" id="A0A1V4I0C9"/>
<dbReference type="OrthoDB" id="7339120at2"/>
<evidence type="ECO:0000259" key="9">
    <source>
        <dbReference type="Pfam" id="PF06808"/>
    </source>
</evidence>
<comment type="function">
    <text evidence="7">Part of the tripartite ATP-independent periplasmic (TRAP) transport system.</text>
</comment>
<evidence type="ECO:0000256" key="1">
    <source>
        <dbReference type="ARBA" id="ARBA00004429"/>
    </source>
</evidence>
<feature type="transmembrane region" description="Helical" evidence="8">
    <location>
        <begin position="474"/>
        <end position="495"/>
    </location>
</feature>
<evidence type="ECO:0000256" key="8">
    <source>
        <dbReference type="SAM" id="Phobius"/>
    </source>
</evidence>
<reference evidence="10 11" key="1">
    <citation type="submission" date="2017-02" db="EMBL/GenBank/DDBJ databases">
        <title>Genome sequence of the nitrite-oxidizing bacterium Nitrobacter vulgaris strain Ab1.</title>
        <authorList>
            <person name="Mellbye B.L."/>
            <person name="Davis E.W."/>
            <person name="Spieck E."/>
            <person name="Chang J.H."/>
            <person name="Bottomley P.J."/>
            <person name="Sayavedra-Soto L.A."/>
        </authorList>
    </citation>
    <scope>NUCLEOTIDE SEQUENCE [LARGE SCALE GENOMIC DNA]</scope>
    <source>
        <strain evidence="10 11">Ab1</strain>
    </source>
</reference>
<evidence type="ECO:0000256" key="6">
    <source>
        <dbReference type="ARBA" id="ARBA00023136"/>
    </source>
</evidence>
<feature type="transmembrane region" description="Helical" evidence="8">
    <location>
        <begin position="15"/>
        <end position="46"/>
    </location>
</feature>
<dbReference type="STRING" id="29421.B2M20_06535"/>
<feature type="transmembrane region" description="Helical" evidence="8">
    <location>
        <begin position="58"/>
        <end position="81"/>
    </location>
</feature>
<evidence type="ECO:0000313" key="11">
    <source>
        <dbReference type="Proteomes" id="UP000189940"/>
    </source>
</evidence>
<dbReference type="EMBL" id="MWPQ01000026">
    <property type="protein sequence ID" value="OPH83565.1"/>
    <property type="molecule type" value="Genomic_DNA"/>
</dbReference>
<evidence type="ECO:0000256" key="2">
    <source>
        <dbReference type="ARBA" id="ARBA00022475"/>
    </source>
</evidence>
<keyword evidence="3 7" id="KW-0997">Cell inner membrane</keyword>
<feature type="transmembrane region" description="Helical" evidence="8">
    <location>
        <begin position="349"/>
        <end position="368"/>
    </location>
</feature>
<dbReference type="InterPro" id="IPR004681">
    <property type="entry name" value="TRAP_DctM"/>
</dbReference>
<sequence>MITLEMMPPMMFGGLVLAMLIGFPVAFTLAAVGLSFGFLAIHLGFFDLNFLQAIPGRVFGSVLSNELLLAIPFFTFMGSVLERCGLAEDMLDSMGQLFGPIRGGLGYSVILVGFILGAITGTVAAQVIAMALISMPVMMRYGYNIRYITGVLAASGTITQLVPPSLVLIVLADQLGKSVGDMYLGAWGPSLFQIMLFAGYTFLLGLFKPDHVPPVPQESRTLAGWPLWRKCLMGIIPSAVLIFVVLGTMMLGLATPTEAGAMGAVGAIVLATIHHKDFSSTGRKLLIIGATTGGIGTLVGIFLAEGLVFKIAFAVTYLAVVWICLEAVRIPGLRDLIKQGYRSTMRLTTMVTFILIGSTCFSVVFLGVSGGEWLEHLLTSLPGGVWGFLIFINVFIFFLAFFLDFFEIAFIILPMIAPVAQKLLAPIVGADAALIWFGVMICVNMQTSFLHPPFGFALFYLRGVAPREVKSSDIYWGAVPWIGLQIIMVVLVIAVPASVTSLLGKATAVDLNKIKIEIEVPIIDVAPLDLGPAPTNRQ</sequence>
<accession>A0A1V4I0C9</accession>
<dbReference type="PANTHER" id="PTHR33362:SF7">
    <property type="entry name" value="SLL1103 PROTEIN"/>
    <property type="match status" value="1"/>
</dbReference>
<feature type="domain" description="TRAP C4-dicarboxylate transport system permease DctM subunit" evidence="9">
    <location>
        <begin position="12"/>
        <end position="316"/>
    </location>
</feature>
<evidence type="ECO:0000256" key="3">
    <source>
        <dbReference type="ARBA" id="ARBA00022519"/>
    </source>
</evidence>
<keyword evidence="6 8" id="KW-0472">Membrane</keyword>
<feature type="transmembrane region" description="Helical" evidence="8">
    <location>
        <begin position="253"/>
        <end position="273"/>
    </location>
</feature>
<feature type="transmembrane region" description="Helical" evidence="8">
    <location>
        <begin position="309"/>
        <end position="328"/>
    </location>
</feature>
<keyword evidence="11" id="KW-1185">Reference proteome</keyword>